<dbReference type="RefSeq" id="WP_241368492.1">
    <property type="nucleotide sequence ID" value="NZ_JAKZFC010000001.1"/>
</dbReference>
<dbReference type="Proteomes" id="UP001316087">
    <property type="component" value="Unassembled WGS sequence"/>
</dbReference>
<protein>
    <submittedName>
        <fullName evidence="2">DUF2812 domain-containing protein</fullName>
    </submittedName>
</protein>
<evidence type="ECO:0000256" key="1">
    <source>
        <dbReference type="SAM" id="Phobius"/>
    </source>
</evidence>
<feature type="transmembrane region" description="Helical" evidence="1">
    <location>
        <begin position="150"/>
        <end position="170"/>
    </location>
</feature>
<dbReference type="Pfam" id="PF11193">
    <property type="entry name" value="DUF2812"/>
    <property type="match status" value="1"/>
</dbReference>
<keyword evidence="1" id="KW-0812">Transmembrane</keyword>
<comment type="caution">
    <text evidence="2">The sequence shown here is derived from an EMBL/GenBank/DDBJ whole genome shotgun (WGS) entry which is preliminary data.</text>
</comment>
<organism evidence="2 3">
    <name type="scientific">Solibacillus palustris</name>
    <dbReference type="NCBI Taxonomy" id="2908203"/>
    <lineage>
        <taxon>Bacteria</taxon>
        <taxon>Bacillati</taxon>
        <taxon>Bacillota</taxon>
        <taxon>Bacilli</taxon>
        <taxon>Bacillales</taxon>
        <taxon>Caryophanaceae</taxon>
        <taxon>Solibacillus</taxon>
    </lineage>
</organism>
<feature type="transmembrane region" description="Helical" evidence="1">
    <location>
        <begin position="203"/>
        <end position="221"/>
    </location>
</feature>
<proteinExistence type="predicted"/>
<evidence type="ECO:0000313" key="2">
    <source>
        <dbReference type="EMBL" id="MCH7321464.1"/>
    </source>
</evidence>
<reference evidence="2 3" key="1">
    <citation type="submission" date="2022-03" db="EMBL/GenBank/DDBJ databases">
        <authorList>
            <person name="Jo J.-H."/>
            <person name="Im W.-T."/>
        </authorList>
    </citation>
    <scope>NUCLEOTIDE SEQUENCE [LARGE SCALE GENOMIC DNA]</scope>
    <source>
        <strain evidence="2 3">MA9</strain>
    </source>
</reference>
<dbReference type="EMBL" id="JAKZFC010000001">
    <property type="protein sequence ID" value="MCH7321464.1"/>
    <property type="molecule type" value="Genomic_DNA"/>
</dbReference>
<sequence>MRKKRKLVPVELWQRGQMESWFTEQAQHGLKLEKINSFMATFQKTEPQDLEYRMIIMHEKDNFPTNTKALEQEGWQYVVSYEYYHIFCSQQADATTEIEVLTEQAASFEGVLKKITNQIIIYSVAIVVMLALAVTLFLNGSKPITNLIEGYSLSSFSLILVYSCIGIIYSRELLMIRRIKKQLEQGIAFDYRANWRSSSVKKYIWKIGYFAIVAAIVLILLKQVNNRDYETLPTNTGDLPLLRLEMIEKPVKLTRNEMMADDIDWKNSLMKNWSIFAPIQYELRENVYLTVENQANYSPQLKFRVIECTMPSIATALFDEWVTYYRFENDSELSHTAFDRVLVEKIYKDTVRILTKKDNRVQYVDYLGEASIETILKALENL</sequence>
<accession>A0ABS9UAV4</accession>
<evidence type="ECO:0000313" key="3">
    <source>
        <dbReference type="Proteomes" id="UP001316087"/>
    </source>
</evidence>
<keyword evidence="3" id="KW-1185">Reference proteome</keyword>
<keyword evidence="1" id="KW-1133">Transmembrane helix</keyword>
<name>A0ABS9UAV4_9BACL</name>
<keyword evidence="1" id="KW-0472">Membrane</keyword>
<gene>
    <name evidence="2" type="ORF">LZ480_06110</name>
</gene>
<feature type="transmembrane region" description="Helical" evidence="1">
    <location>
        <begin position="119"/>
        <end position="138"/>
    </location>
</feature>
<dbReference type="InterPro" id="IPR021359">
    <property type="entry name" value="DUF2812"/>
</dbReference>